<keyword evidence="2" id="KW-1185">Reference proteome</keyword>
<reference evidence="1" key="1">
    <citation type="submission" date="2021-03" db="EMBL/GenBank/DDBJ databases">
        <authorList>
            <person name="Kim M.K."/>
        </authorList>
    </citation>
    <scope>NUCLEOTIDE SEQUENCE</scope>
    <source>
        <strain evidence="1">BT186</strain>
    </source>
</reference>
<dbReference type="RefSeq" id="WP_206984549.1">
    <property type="nucleotide sequence ID" value="NZ_JAFLQZ010000006.1"/>
</dbReference>
<gene>
    <name evidence="1" type="ORF">J0X19_11760</name>
</gene>
<dbReference type="EMBL" id="JAFLQZ010000006">
    <property type="protein sequence ID" value="MBO0358623.1"/>
    <property type="molecule type" value="Genomic_DNA"/>
</dbReference>
<accession>A0A939EWD0</accession>
<evidence type="ECO:0000313" key="1">
    <source>
        <dbReference type="EMBL" id="MBO0358623.1"/>
    </source>
</evidence>
<dbReference type="AlphaFoldDB" id="A0A939EWD0"/>
<comment type="caution">
    <text evidence="1">The sequence shown here is derived from an EMBL/GenBank/DDBJ whole genome shotgun (WGS) entry which is preliminary data.</text>
</comment>
<name>A0A939EWD0_9BACT</name>
<dbReference type="Proteomes" id="UP000664144">
    <property type="component" value="Unassembled WGS sequence"/>
</dbReference>
<sequence>MAPIHRTDNDILNGNLEGSPRLRVNRSTALALSTSWQRVDFNGVSSVNVNTFPDVDGQGTKKVRWDSVNKVFLFSDTVDRNYNVSLFMHLVASALLTGNAVQMRYVIPNGNGLGNNFYFPFPDDGGFKEITTFAGSADKRVTDNTIIYVNQMIRDNGLGIELKMQNSFLATVNLTSSAFIIYGR</sequence>
<proteinExistence type="predicted"/>
<evidence type="ECO:0000313" key="2">
    <source>
        <dbReference type="Proteomes" id="UP000664144"/>
    </source>
</evidence>
<organism evidence="1 2">
    <name type="scientific">Hymenobacter telluris</name>
    <dbReference type="NCBI Taxonomy" id="2816474"/>
    <lineage>
        <taxon>Bacteria</taxon>
        <taxon>Pseudomonadati</taxon>
        <taxon>Bacteroidota</taxon>
        <taxon>Cytophagia</taxon>
        <taxon>Cytophagales</taxon>
        <taxon>Hymenobacteraceae</taxon>
        <taxon>Hymenobacter</taxon>
    </lineage>
</organism>
<protein>
    <submittedName>
        <fullName evidence="1">Uncharacterized protein</fullName>
    </submittedName>
</protein>